<evidence type="ECO:0000256" key="4">
    <source>
        <dbReference type="ARBA" id="ARBA00022777"/>
    </source>
</evidence>
<protein>
    <recommendedName>
        <fullName evidence="6">Protein kinase domain-containing protein</fullName>
    </recommendedName>
</protein>
<dbReference type="InterPro" id="IPR008271">
    <property type="entry name" value="Ser/Thr_kinase_AS"/>
</dbReference>
<dbReference type="PANTHER" id="PTHR24351">
    <property type="entry name" value="RIBOSOMAL PROTEIN S6 KINASE"/>
    <property type="match status" value="1"/>
</dbReference>
<name>A0AAV7CZ89_ENGPU</name>
<dbReference type="EMBL" id="WNYA01000002">
    <property type="protein sequence ID" value="KAG8590439.1"/>
    <property type="molecule type" value="Genomic_DNA"/>
</dbReference>
<dbReference type="Gene3D" id="1.10.510.10">
    <property type="entry name" value="Transferase(Phosphotransferase) domain 1"/>
    <property type="match status" value="1"/>
</dbReference>
<keyword evidence="1" id="KW-0723">Serine/threonine-protein kinase</keyword>
<evidence type="ECO:0000259" key="6">
    <source>
        <dbReference type="PROSITE" id="PS50011"/>
    </source>
</evidence>
<keyword evidence="2" id="KW-0808">Transferase</keyword>
<feature type="domain" description="Protein kinase" evidence="6">
    <location>
        <begin position="1"/>
        <end position="212"/>
    </location>
</feature>
<keyword evidence="4" id="KW-0418">Kinase</keyword>
<dbReference type="Proteomes" id="UP000824782">
    <property type="component" value="Unassembled WGS sequence"/>
</dbReference>
<dbReference type="Gene3D" id="3.30.200.20">
    <property type="entry name" value="Phosphorylase Kinase, domain 1"/>
    <property type="match status" value="1"/>
</dbReference>
<dbReference type="GO" id="GO:0004674">
    <property type="term" value="F:protein serine/threonine kinase activity"/>
    <property type="evidence" value="ECO:0007669"/>
    <property type="project" value="UniProtKB-KW"/>
</dbReference>
<gene>
    <name evidence="7" type="ORF">GDO81_006768</name>
</gene>
<proteinExistence type="predicted"/>
<dbReference type="InterPro" id="IPR011009">
    <property type="entry name" value="Kinase-like_dom_sf"/>
</dbReference>
<dbReference type="PROSITE" id="PS00108">
    <property type="entry name" value="PROTEIN_KINASE_ST"/>
    <property type="match status" value="1"/>
</dbReference>
<dbReference type="PROSITE" id="PS50011">
    <property type="entry name" value="PROTEIN_KINASE_DOM"/>
    <property type="match status" value="1"/>
</dbReference>
<accession>A0AAV7CZ89</accession>
<keyword evidence="5" id="KW-0067">ATP-binding</keyword>
<organism evidence="7 8">
    <name type="scientific">Engystomops pustulosus</name>
    <name type="common">Tungara frog</name>
    <name type="synonym">Physalaemus pustulosus</name>
    <dbReference type="NCBI Taxonomy" id="76066"/>
    <lineage>
        <taxon>Eukaryota</taxon>
        <taxon>Metazoa</taxon>
        <taxon>Chordata</taxon>
        <taxon>Craniata</taxon>
        <taxon>Vertebrata</taxon>
        <taxon>Euteleostomi</taxon>
        <taxon>Amphibia</taxon>
        <taxon>Batrachia</taxon>
        <taxon>Anura</taxon>
        <taxon>Neobatrachia</taxon>
        <taxon>Hyloidea</taxon>
        <taxon>Leptodactylidae</taxon>
        <taxon>Leiuperinae</taxon>
        <taxon>Engystomops</taxon>
    </lineage>
</organism>
<comment type="caution">
    <text evidence="7">The sequence shown here is derived from an EMBL/GenBank/DDBJ whole genome shotgun (WGS) entry which is preliminary data.</text>
</comment>
<evidence type="ECO:0000256" key="3">
    <source>
        <dbReference type="ARBA" id="ARBA00022741"/>
    </source>
</evidence>
<dbReference type="SMART" id="SM00220">
    <property type="entry name" value="S_TKc"/>
    <property type="match status" value="1"/>
</dbReference>
<evidence type="ECO:0000256" key="5">
    <source>
        <dbReference type="ARBA" id="ARBA00022840"/>
    </source>
</evidence>
<evidence type="ECO:0000313" key="8">
    <source>
        <dbReference type="Proteomes" id="UP000824782"/>
    </source>
</evidence>
<dbReference type="SUPFAM" id="SSF56112">
    <property type="entry name" value="Protein kinase-like (PK-like)"/>
    <property type="match status" value="1"/>
</dbReference>
<keyword evidence="8" id="KW-1185">Reference proteome</keyword>
<keyword evidence="3" id="KW-0547">Nucleotide-binding</keyword>
<sequence length="289" mass="32849">MLMRERRILQKARECPFLCHLYAAHQSQHGAYFITEYLSGGSLQALIRMCGSLNIDNVRFYTAEIVCGLQFLHGHNIVHRDLKPGNIMLDRSGHIRIIDLGLARDGVTSSNKTRGVVSTTCFMAPEVLLDEEYDAAVDWWSLGIVVSIMSSGYSPFYYGPIRSEAVESIITEMPEIPPWLASDLKHLIKNLLRKNPEMRLGVSSNIRHHPFFDSIGWEDLEAGRAQPPFTPFRAVLKNKHLQWPGDETPTNPVAEFSYMSPSWARMMERSRLLLYISIMTLPRCLASIL</sequence>
<dbReference type="Pfam" id="PF00069">
    <property type="entry name" value="Pkinase"/>
    <property type="match status" value="1"/>
</dbReference>
<reference evidence="7" key="1">
    <citation type="thesis" date="2020" institute="ProQuest LLC" country="789 East Eisenhower Parkway, Ann Arbor, MI, USA">
        <title>Comparative Genomics and Chromosome Evolution.</title>
        <authorList>
            <person name="Mudd A.B."/>
        </authorList>
    </citation>
    <scope>NUCLEOTIDE SEQUENCE</scope>
    <source>
        <strain evidence="7">237g6f4</strain>
        <tissue evidence="7">Blood</tissue>
    </source>
</reference>
<evidence type="ECO:0000256" key="2">
    <source>
        <dbReference type="ARBA" id="ARBA00022679"/>
    </source>
</evidence>
<evidence type="ECO:0000256" key="1">
    <source>
        <dbReference type="ARBA" id="ARBA00022527"/>
    </source>
</evidence>
<dbReference type="AlphaFoldDB" id="A0AAV7CZ89"/>
<evidence type="ECO:0000313" key="7">
    <source>
        <dbReference type="EMBL" id="KAG8590439.1"/>
    </source>
</evidence>
<dbReference type="GO" id="GO:0005524">
    <property type="term" value="F:ATP binding"/>
    <property type="evidence" value="ECO:0007669"/>
    <property type="project" value="UniProtKB-KW"/>
</dbReference>
<dbReference type="InterPro" id="IPR000719">
    <property type="entry name" value="Prot_kinase_dom"/>
</dbReference>